<dbReference type="EMBL" id="ACXX02000003">
    <property type="protein sequence ID" value="EGD48646.1"/>
    <property type="molecule type" value="Genomic_DNA"/>
</dbReference>
<reference evidence="1" key="1">
    <citation type="submission" date="2009-07" db="EMBL/GenBank/DDBJ databases">
        <authorList>
            <consortium name="US DOE Joint Genome Institute (JGI-PGF)"/>
            <person name="Lucas S."/>
            <person name="Copeland A."/>
            <person name="Lapidus A."/>
            <person name="Glavina del Rio T."/>
            <person name="Tice H."/>
            <person name="Bruce D."/>
            <person name="Goodwin L."/>
            <person name="Pitluck S."/>
            <person name="Larimer F."/>
            <person name="Land M.L."/>
            <person name="Mouttaki H."/>
            <person name="He Z."/>
            <person name="Zhou J."/>
            <person name="Hemme C.L."/>
        </authorList>
    </citation>
    <scope>NUCLEOTIDE SEQUENCE [LARGE SCALE GENOMIC DNA]</scope>
    <source>
        <strain evidence="1">DSM 2782</strain>
    </source>
</reference>
<evidence type="ECO:0000313" key="2">
    <source>
        <dbReference type="Proteomes" id="UP000003860"/>
    </source>
</evidence>
<evidence type="ECO:0000313" key="1">
    <source>
        <dbReference type="EMBL" id="EGD48646.1"/>
    </source>
</evidence>
<protein>
    <submittedName>
        <fullName evidence="1">Uncharacterized protein</fullName>
    </submittedName>
</protein>
<gene>
    <name evidence="1" type="ORF">Cpap_3069</name>
</gene>
<comment type="caution">
    <text evidence="1">The sequence shown here is derived from an EMBL/GenBank/DDBJ whole genome shotgun (WGS) entry which is preliminary data.</text>
</comment>
<proteinExistence type="predicted"/>
<dbReference type="STRING" id="588581.Cpap_3069"/>
<organism evidence="1 2">
    <name type="scientific">Ruminiclostridium papyrosolvens DSM 2782</name>
    <dbReference type="NCBI Taxonomy" id="588581"/>
    <lineage>
        <taxon>Bacteria</taxon>
        <taxon>Bacillati</taxon>
        <taxon>Bacillota</taxon>
        <taxon>Clostridia</taxon>
        <taxon>Eubacteriales</taxon>
        <taxon>Oscillospiraceae</taxon>
        <taxon>Ruminiclostridium</taxon>
    </lineage>
</organism>
<dbReference type="AlphaFoldDB" id="F1TAV3"/>
<accession>F1TAV3</accession>
<dbReference type="RefSeq" id="WP_004617847.1">
    <property type="nucleotide sequence ID" value="NZ_ACXX02000003.1"/>
</dbReference>
<name>F1TAV3_9FIRM</name>
<dbReference type="OrthoDB" id="1738938at2"/>
<keyword evidence="2" id="KW-1185">Reference proteome</keyword>
<reference evidence="1" key="2">
    <citation type="submission" date="2011-01" db="EMBL/GenBank/DDBJ databases">
        <title>The Non-contiguous Finished genome of Clostridium papyrosolvens.</title>
        <authorList>
            <person name="Lucas S."/>
            <person name="Copeland A."/>
            <person name="Lapidus A."/>
            <person name="Cheng J.-F."/>
            <person name="Goodwin L."/>
            <person name="Pitluck S."/>
            <person name="Misra M."/>
            <person name="Chertkov O."/>
            <person name="Detter J.C."/>
            <person name="Han C."/>
            <person name="Tapia R."/>
            <person name="Land M."/>
            <person name="Hauser L."/>
            <person name="Kyrpides N."/>
            <person name="Ivanova N."/>
            <person name="Pagani I."/>
            <person name="Mouttaki H."/>
            <person name="He Z."/>
            <person name="Zhou J."/>
            <person name="Hemme C.L."/>
            <person name="Woyke T."/>
        </authorList>
    </citation>
    <scope>NUCLEOTIDE SEQUENCE [LARGE SCALE GENOMIC DNA]</scope>
    <source>
        <strain evidence="1">DSM 2782</strain>
    </source>
</reference>
<sequence length="308" mass="35003">MKNPKYKKILVSFLIGALILQAGFIGYSMIGNVTLGFKSKNVGVSPHTEVRNQIDSNGKSEATGVVKEDNNIKDQTSNEISQEILGLIKSADPDNYNRNVDNYRKLLKDLNVHIIYKNEIERLMKKGFKVPDILTSYTFLNDCYGNMNYLEAFLKEKKKGMEWADIFKEYNKKHPTFMPSNFDSMYLDKLLKTQDINQDDLIIADRVSQNAKVDFSDVINKRINGVSLRAINDQYKIVNGLEESPHLNVTGEQLERYATQSKLTEEEVIDALTISRKLGSSADSVLKSMKQGLSKEEIYAGAYLKKFN</sequence>
<dbReference type="Proteomes" id="UP000003860">
    <property type="component" value="Unassembled WGS sequence"/>
</dbReference>